<keyword evidence="10" id="KW-0548">Nucleotidyltransferase</keyword>
<dbReference type="GO" id="GO:0046872">
    <property type="term" value="F:metal ion binding"/>
    <property type="evidence" value="ECO:0007669"/>
    <property type="project" value="UniProtKB-KW"/>
</dbReference>
<feature type="domain" description="MobA-like NTP transferase" evidence="9">
    <location>
        <begin position="8"/>
        <end position="163"/>
    </location>
</feature>
<dbReference type="RefSeq" id="WP_271180590.1">
    <property type="nucleotide sequence ID" value="NZ_BSFM01000012.1"/>
</dbReference>
<dbReference type="GO" id="GO:0005525">
    <property type="term" value="F:GTP binding"/>
    <property type="evidence" value="ECO:0007669"/>
    <property type="project" value="UniProtKB-UniRule"/>
</dbReference>
<dbReference type="NCBIfam" id="TIGR02665">
    <property type="entry name" value="molyb_mobA"/>
    <property type="match status" value="1"/>
</dbReference>
<evidence type="ECO:0000259" key="9">
    <source>
        <dbReference type="Pfam" id="PF12804"/>
    </source>
</evidence>
<keyword evidence="5 8" id="KW-0460">Magnesium</keyword>
<organism evidence="10 11">
    <name type="scientific">Ancylobacter defluvii</name>
    <dbReference type="NCBI Taxonomy" id="1282440"/>
    <lineage>
        <taxon>Bacteria</taxon>
        <taxon>Pseudomonadati</taxon>
        <taxon>Pseudomonadota</taxon>
        <taxon>Alphaproteobacteria</taxon>
        <taxon>Hyphomicrobiales</taxon>
        <taxon>Xanthobacteraceae</taxon>
        <taxon>Ancylobacter</taxon>
    </lineage>
</organism>
<feature type="binding site" evidence="8">
    <location>
        <position position="104"/>
    </location>
    <ligand>
        <name>Mg(2+)</name>
        <dbReference type="ChEBI" id="CHEBI:18420"/>
    </ligand>
</feature>
<feature type="binding site" evidence="8">
    <location>
        <position position="24"/>
    </location>
    <ligand>
        <name>GTP</name>
        <dbReference type="ChEBI" id="CHEBI:37565"/>
    </ligand>
</feature>
<dbReference type="Pfam" id="PF12804">
    <property type="entry name" value="NTP_transf_3"/>
    <property type="match status" value="1"/>
</dbReference>
<comment type="caution">
    <text evidence="10">The sequence shown here is derived from an EMBL/GenBank/DDBJ whole genome shotgun (WGS) entry which is preliminary data.</text>
</comment>
<evidence type="ECO:0000256" key="4">
    <source>
        <dbReference type="ARBA" id="ARBA00022741"/>
    </source>
</evidence>
<dbReference type="HAMAP" id="MF_00316">
    <property type="entry name" value="MobA"/>
    <property type="match status" value="1"/>
</dbReference>
<dbReference type="CDD" id="cd02503">
    <property type="entry name" value="MobA"/>
    <property type="match status" value="1"/>
</dbReference>
<keyword evidence="6 8" id="KW-0342">GTP-binding</keyword>
<feature type="binding site" evidence="8">
    <location>
        <position position="52"/>
    </location>
    <ligand>
        <name>GTP</name>
        <dbReference type="ChEBI" id="CHEBI:37565"/>
    </ligand>
</feature>
<dbReference type="AlphaFoldDB" id="A0A9W6NBB2"/>
<dbReference type="Gene3D" id="3.90.550.10">
    <property type="entry name" value="Spore Coat Polysaccharide Biosynthesis Protein SpsA, Chain A"/>
    <property type="match status" value="1"/>
</dbReference>
<dbReference type="PANTHER" id="PTHR19136:SF81">
    <property type="entry name" value="MOLYBDENUM COFACTOR GUANYLYLTRANSFERASE"/>
    <property type="match status" value="1"/>
</dbReference>
<dbReference type="Proteomes" id="UP001143330">
    <property type="component" value="Unassembled WGS sequence"/>
</dbReference>
<evidence type="ECO:0000256" key="2">
    <source>
        <dbReference type="ARBA" id="ARBA00022679"/>
    </source>
</evidence>
<protein>
    <recommendedName>
        <fullName evidence="8">Molybdenum cofactor guanylyltransferase</fullName>
        <shortName evidence="8">MoCo guanylyltransferase</shortName>
        <ecNumber evidence="8">2.7.7.77</ecNumber>
    </recommendedName>
    <alternativeName>
        <fullName evidence="8">GTP:molybdopterin guanylyltransferase</fullName>
    </alternativeName>
    <alternativeName>
        <fullName evidence="8">Mo-MPT guanylyltransferase</fullName>
    </alternativeName>
    <alternativeName>
        <fullName evidence="8">Molybdopterin guanylyltransferase</fullName>
    </alternativeName>
    <alternativeName>
        <fullName evidence="8">Molybdopterin-guanine dinucleotide synthase</fullName>
        <shortName evidence="8">MGD synthase</shortName>
    </alternativeName>
</protein>
<comment type="subunit">
    <text evidence="8">Monomer.</text>
</comment>
<feature type="binding site" evidence="8">
    <location>
        <begin position="11"/>
        <end position="13"/>
    </location>
    <ligand>
        <name>GTP</name>
        <dbReference type="ChEBI" id="CHEBI:37565"/>
    </ligand>
</feature>
<reference evidence="10" key="2">
    <citation type="submission" date="2023-01" db="EMBL/GenBank/DDBJ databases">
        <authorList>
            <person name="Sun Q."/>
            <person name="Evtushenko L."/>
        </authorList>
    </citation>
    <scope>NUCLEOTIDE SEQUENCE</scope>
    <source>
        <strain evidence="10">VKM B-2789</strain>
    </source>
</reference>
<comment type="domain">
    <text evidence="8">The N-terminal domain determines nucleotide recognition and specific binding, while the C-terminal domain determines the specific binding to the target protein.</text>
</comment>
<keyword evidence="1 8" id="KW-0963">Cytoplasm</keyword>
<dbReference type="InterPro" id="IPR029044">
    <property type="entry name" value="Nucleotide-diphossugar_trans"/>
</dbReference>
<dbReference type="GO" id="GO:0005737">
    <property type="term" value="C:cytoplasm"/>
    <property type="evidence" value="ECO:0007669"/>
    <property type="project" value="UniProtKB-SubCell"/>
</dbReference>
<evidence type="ECO:0000256" key="3">
    <source>
        <dbReference type="ARBA" id="ARBA00022723"/>
    </source>
</evidence>
<keyword evidence="7 8" id="KW-0501">Molybdenum cofactor biosynthesis</keyword>
<evidence type="ECO:0000256" key="5">
    <source>
        <dbReference type="ARBA" id="ARBA00022842"/>
    </source>
</evidence>
<comment type="similarity">
    <text evidence="8">Belongs to the MobA family.</text>
</comment>
<keyword evidence="3 8" id="KW-0479">Metal-binding</keyword>
<keyword evidence="11" id="KW-1185">Reference proteome</keyword>
<evidence type="ECO:0000313" key="11">
    <source>
        <dbReference type="Proteomes" id="UP001143330"/>
    </source>
</evidence>
<dbReference type="GO" id="GO:1902758">
    <property type="term" value="P:bis(molybdopterin guanine dinucleotide)molybdenum biosynthetic process"/>
    <property type="evidence" value="ECO:0007669"/>
    <property type="project" value="TreeGrafter"/>
</dbReference>
<feature type="binding site" evidence="8">
    <location>
        <position position="104"/>
    </location>
    <ligand>
        <name>GTP</name>
        <dbReference type="ChEBI" id="CHEBI:37565"/>
    </ligand>
</feature>
<dbReference type="InterPro" id="IPR013482">
    <property type="entry name" value="Molybde_CF_guanTrfase"/>
</dbReference>
<proteinExistence type="inferred from homology"/>
<keyword evidence="4 8" id="KW-0547">Nucleotide-binding</keyword>
<dbReference type="GO" id="GO:0061603">
    <property type="term" value="F:molybdenum cofactor guanylyltransferase activity"/>
    <property type="evidence" value="ECO:0007669"/>
    <property type="project" value="UniProtKB-EC"/>
</dbReference>
<evidence type="ECO:0000313" key="10">
    <source>
        <dbReference type="EMBL" id="GLK84417.1"/>
    </source>
</evidence>
<comment type="function">
    <text evidence="8">Transfers a GMP moiety from GTP to Mo-molybdopterin (Mo-MPT) cofactor (Moco or molybdenum cofactor) to form Mo-molybdopterin guanine dinucleotide (Mo-MGD) cofactor.</text>
</comment>
<evidence type="ECO:0000256" key="7">
    <source>
        <dbReference type="ARBA" id="ARBA00023150"/>
    </source>
</evidence>
<reference evidence="10" key="1">
    <citation type="journal article" date="2014" name="Int. J. Syst. Evol. Microbiol.">
        <title>Complete genome sequence of Corynebacterium casei LMG S-19264T (=DSM 44701T), isolated from a smear-ripened cheese.</title>
        <authorList>
            <consortium name="US DOE Joint Genome Institute (JGI-PGF)"/>
            <person name="Walter F."/>
            <person name="Albersmeier A."/>
            <person name="Kalinowski J."/>
            <person name="Ruckert C."/>
        </authorList>
    </citation>
    <scope>NUCLEOTIDE SEQUENCE</scope>
    <source>
        <strain evidence="10">VKM B-2789</strain>
    </source>
</reference>
<dbReference type="SUPFAM" id="SSF53448">
    <property type="entry name" value="Nucleotide-diphospho-sugar transferases"/>
    <property type="match status" value="1"/>
</dbReference>
<gene>
    <name evidence="8 10" type="primary">mobA</name>
    <name evidence="10" type="ORF">GCM10017653_24870</name>
</gene>
<dbReference type="InterPro" id="IPR025877">
    <property type="entry name" value="MobA-like_NTP_Trfase"/>
</dbReference>
<accession>A0A9W6NBB2</accession>
<comment type="catalytic activity">
    <reaction evidence="8">
        <text>Mo-molybdopterin + GTP + H(+) = Mo-molybdopterin guanine dinucleotide + diphosphate</text>
        <dbReference type="Rhea" id="RHEA:34243"/>
        <dbReference type="ChEBI" id="CHEBI:15378"/>
        <dbReference type="ChEBI" id="CHEBI:33019"/>
        <dbReference type="ChEBI" id="CHEBI:37565"/>
        <dbReference type="ChEBI" id="CHEBI:71302"/>
        <dbReference type="ChEBI" id="CHEBI:71310"/>
        <dbReference type="EC" id="2.7.7.77"/>
    </reaction>
</comment>
<comment type="subcellular location">
    <subcellularLocation>
        <location evidence="8">Cytoplasm</location>
    </subcellularLocation>
</comment>
<evidence type="ECO:0000256" key="1">
    <source>
        <dbReference type="ARBA" id="ARBA00022490"/>
    </source>
</evidence>
<feature type="binding site" evidence="8">
    <location>
        <position position="69"/>
    </location>
    <ligand>
        <name>GTP</name>
        <dbReference type="ChEBI" id="CHEBI:37565"/>
    </ligand>
</feature>
<evidence type="ECO:0000256" key="8">
    <source>
        <dbReference type="HAMAP-Rule" id="MF_00316"/>
    </source>
</evidence>
<dbReference type="EC" id="2.7.7.77" evidence="8"/>
<comment type="cofactor">
    <cofactor evidence="8">
        <name>Mg(2+)</name>
        <dbReference type="ChEBI" id="CHEBI:18420"/>
    </cofactor>
</comment>
<sequence>MTGNRILGVILAGGLSRRMGGGDKALRPVAGHRLIDRVITRLAPQVDALILNANGDPQRFGLALPVVADPLPDFPGPLAGLLAGFEYAHAHAPWARHILTVSADCPLLPPDLVARLLAEKGEAAAAIAASGGRDHPVIGLWDVSLAPRLRALLLDEGERRVRAFTARVGTVSVDWPVEPYDPFLNINTPDDLATAERLIASVG</sequence>
<dbReference type="PANTHER" id="PTHR19136">
    <property type="entry name" value="MOLYBDENUM COFACTOR GUANYLYLTRANSFERASE"/>
    <property type="match status" value="1"/>
</dbReference>
<name>A0A9W6NBB2_9HYPH</name>
<dbReference type="EMBL" id="BSFM01000012">
    <property type="protein sequence ID" value="GLK84417.1"/>
    <property type="molecule type" value="Genomic_DNA"/>
</dbReference>
<keyword evidence="2 8" id="KW-0808">Transferase</keyword>
<evidence type="ECO:0000256" key="6">
    <source>
        <dbReference type="ARBA" id="ARBA00023134"/>
    </source>
</evidence>